<dbReference type="PANTHER" id="PTHR47245:SF2">
    <property type="entry name" value="PEPTIDYL-PROLYL CIS-TRANS ISOMERASE HP_0175-RELATED"/>
    <property type="match status" value="1"/>
</dbReference>
<feature type="region of interest" description="Disordered" evidence="1">
    <location>
        <begin position="23"/>
        <end position="46"/>
    </location>
</feature>
<dbReference type="Pfam" id="PF13624">
    <property type="entry name" value="SurA_N_3"/>
    <property type="match status" value="1"/>
</dbReference>
<keyword evidence="4" id="KW-1185">Reference proteome</keyword>
<evidence type="ECO:0000313" key="4">
    <source>
        <dbReference type="Proteomes" id="UP000668403"/>
    </source>
</evidence>
<sequence>MPIKRVLAAVSLVAALALAGCSSADGESDQTDTSAGAETGVPEADLEGLPDVVAEVNGDEITLAEFTRNYEGQLQQAAMQSQATGEDVDQDALKEQVAGLLVDNHLLTQAAMKAGIEPSESDIDDELAGLAEQNGLESGDDVLAALKEQGLSEDEVRADLATQFQVSTYIEQEADIAAPSDEELQQQYDALVEQQSAAADAGGEIPPFEDVKDQLADQAKMQQENEAAQGIVEQLRDGADITIHL</sequence>
<feature type="chain" id="PRO_5038940998" evidence="2">
    <location>
        <begin position="20"/>
        <end position="245"/>
    </location>
</feature>
<dbReference type="Proteomes" id="UP000668403">
    <property type="component" value="Unassembled WGS sequence"/>
</dbReference>
<gene>
    <name evidence="3" type="ORF">J4H85_03270</name>
</gene>
<evidence type="ECO:0000256" key="2">
    <source>
        <dbReference type="SAM" id="SignalP"/>
    </source>
</evidence>
<organism evidence="3 4">
    <name type="scientific">Leucobacter tardus</name>
    <dbReference type="NCBI Taxonomy" id="501483"/>
    <lineage>
        <taxon>Bacteria</taxon>
        <taxon>Bacillati</taxon>
        <taxon>Actinomycetota</taxon>
        <taxon>Actinomycetes</taxon>
        <taxon>Micrococcales</taxon>
        <taxon>Microbacteriaceae</taxon>
        <taxon>Leucobacter</taxon>
    </lineage>
</organism>
<dbReference type="PANTHER" id="PTHR47245">
    <property type="entry name" value="PEPTIDYLPROLYL ISOMERASE"/>
    <property type="match status" value="1"/>
</dbReference>
<keyword evidence="2" id="KW-0732">Signal</keyword>
<dbReference type="EMBL" id="JAGFBF010000001">
    <property type="protein sequence ID" value="MBO2989020.1"/>
    <property type="molecule type" value="Genomic_DNA"/>
</dbReference>
<evidence type="ECO:0000313" key="3">
    <source>
        <dbReference type="EMBL" id="MBO2989020.1"/>
    </source>
</evidence>
<feature type="signal peptide" evidence="2">
    <location>
        <begin position="1"/>
        <end position="19"/>
    </location>
</feature>
<dbReference type="PROSITE" id="PS51257">
    <property type="entry name" value="PROKAR_LIPOPROTEIN"/>
    <property type="match status" value="1"/>
</dbReference>
<dbReference type="SUPFAM" id="SSF109998">
    <property type="entry name" value="Triger factor/SurA peptide-binding domain-like"/>
    <property type="match status" value="1"/>
</dbReference>
<dbReference type="InterPro" id="IPR050245">
    <property type="entry name" value="PrsA_foldase"/>
</dbReference>
<dbReference type="Gene3D" id="1.10.4030.10">
    <property type="entry name" value="Porin chaperone SurA, peptide-binding domain"/>
    <property type="match status" value="1"/>
</dbReference>
<proteinExistence type="predicted"/>
<dbReference type="AlphaFoldDB" id="A0A939QDS8"/>
<reference evidence="3" key="1">
    <citation type="submission" date="2021-03" db="EMBL/GenBank/DDBJ databases">
        <title>Leucobacter chromiisoli sp. nov., isolated from chromium-containing soil of chemical plant.</title>
        <authorList>
            <person name="Xu Z."/>
        </authorList>
    </citation>
    <scope>NUCLEOTIDE SEQUENCE</scope>
    <source>
        <strain evidence="3">K 70/01</strain>
    </source>
</reference>
<comment type="caution">
    <text evidence="3">The sequence shown here is derived from an EMBL/GenBank/DDBJ whole genome shotgun (WGS) entry which is preliminary data.</text>
</comment>
<accession>A0A939QDS8</accession>
<dbReference type="InterPro" id="IPR027304">
    <property type="entry name" value="Trigger_fact/SurA_dom_sf"/>
</dbReference>
<name>A0A939QDS8_9MICO</name>
<evidence type="ECO:0000256" key="1">
    <source>
        <dbReference type="SAM" id="MobiDB-lite"/>
    </source>
</evidence>
<protein>
    <submittedName>
        <fullName evidence="3">SurA N-terminal domain-containing protein</fullName>
    </submittedName>
</protein>